<protein>
    <submittedName>
        <fullName evidence="1">Uncharacterized protein</fullName>
    </submittedName>
</protein>
<sequence length="190" mass="21375">MHDIQHEETLTSPSTTTSHDPILRHIKQFLPHERCLLLSGSLQSSTHPNYTSLWLSAPLSPQSSLSTTQTTVYRPMGDLEIQYLVKHNQLPSTQPYQAIIEGPEGFEYSNKYLVGHKRTDTSPSTVVEFVCSVDLIEGLKRRQLKVEDGALSMGLGCKAGKGLEVFNESLRCGETRWRIVKVKRRVLGKK</sequence>
<organism evidence="1 2">
    <name type="scientific">Rhizophlyctis rosea</name>
    <dbReference type="NCBI Taxonomy" id="64517"/>
    <lineage>
        <taxon>Eukaryota</taxon>
        <taxon>Fungi</taxon>
        <taxon>Fungi incertae sedis</taxon>
        <taxon>Chytridiomycota</taxon>
        <taxon>Chytridiomycota incertae sedis</taxon>
        <taxon>Chytridiomycetes</taxon>
        <taxon>Rhizophlyctidales</taxon>
        <taxon>Rhizophlyctidaceae</taxon>
        <taxon>Rhizophlyctis</taxon>
    </lineage>
</organism>
<dbReference type="Proteomes" id="UP001212841">
    <property type="component" value="Unassembled WGS sequence"/>
</dbReference>
<evidence type="ECO:0000313" key="1">
    <source>
        <dbReference type="EMBL" id="KAJ3054310.1"/>
    </source>
</evidence>
<dbReference type="AlphaFoldDB" id="A0AAD5SGK8"/>
<accession>A0AAD5SGK8</accession>
<evidence type="ECO:0000313" key="2">
    <source>
        <dbReference type="Proteomes" id="UP001212841"/>
    </source>
</evidence>
<reference evidence="1" key="1">
    <citation type="submission" date="2020-05" db="EMBL/GenBank/DDBJ databases">
        <title>Phylogenomic resolution of chytrid fungi.</title>
        <authorList>
            <person name="Stajich J.E."/>
            <person name="Amses K."/>
            <person name="Simmons R."/>
            <person name="Seto K."/>
            <person name="Myers J."/>
            <person name="Bonds A."/>
            <person name="Quandt C.A."/>
            <person name="Barry K."/>
            <person name="Liu P."/>
            <person name="Grigoriev I."/>
            <person name="Longcore J.E."/>
            <person name="James T.Y."/>
        </authorList>
    </citation>
    <scope>NUCLEOTIDE SEQUENCE</scope>
    <source>
        <strain evidence="1">JEL0318</strain>
    </source>
</reference>
<gene>
    <name evidence="1" type="ORF">HK097_002136</name>
</gene>
<dbReference type="EMBL" id="JADGJD010000145">
    <property type="protein sequence ID" value="KAJ3054310.1"/>
    <property type="molecule type" value="Genomic_DNA"/>
</dbReference>
<proteinExistence type="predicted"/>
<keyword evidence="2" id="KW-1185">Reference proteome</keyword>
<name>A0AAD5SGK8_9FUNG</name>
<comment type="caution">
    <text evidence="1">The sequence shown here is derived from an EMBL/GenBank/DDBJ whole genome shotgun (WGS) entry which is preliminary data.</text>
</comment>